<protein>
    <recommendedName>
        <fullName evidence="5">Cobalt-precorrin-5B C(1)-methyltransferase</fullName>
        <ecNumber evidence="5">2.1.1.195</ecNumber>
    </recommendedName>
    <alternativeName>
        <fullName evidence="5">Cobalt-precorrin-6A synthase</fullName>
    </alternativeName>
</protein>
<comment type="function">
    <text evidence="5">Catalyzes the methylation of C-1 in cobalt-precorrin-5B to form cobalt-precorrin-6A.</text>
</comment>
<keyword evidence="7" id="KW-1185">Reference proteome</keyword>
<keyword evidence="2 5" id="KW-0489">Methyltransferase</keyword>
<dbReference type="InterPro" id="IPR002748">
    <property type="entry name" value="CbiD"/>
</dbReference>
<gene>
    <name evidence="5" type="primary">cbiD</name>
    <name evidence="6" type="ordered locus">Dtox_1290</name>
</gene>
<dbReference type="HOGENOM" id="CLU_041273_1_0_9"/>
<proteinExistence type="inferred from homology"/>
<evidence type="ECO:0000256" key="3">
    <source>
        <dbReference type="ARBA" id="ARBA00022679"/>
    </source>
</evidence>
<keyword evidence="3 5" id="KW-0808">Transferase</keyword>
<comment type="pathway">
    <text evidence="5">Cofactor biosynthesis; adenosylcobalamin biosynthesis; cob(II)yrinate a,c-diamide from sirohydrochlorin (anaerobic route): step 6/10.</text>
</comment>
<dbReference type="InterPro" id="IPR036074">
    <property type="entry name" value="CbiD_sf"/>
</dbReference>
<name>C8W683_DESAS</name>
<dbReference type="GO" id="GO:0019251">
    <property type="term" value="P:anaerobic cobalamin biosynthetic process"/>
    <property type="evidence" value="ECO:0007669"/>
    <property type="project" value="UniProtKB-UniRule"/>
</dbReference>
<dbReference type="RefSeq" id="WP_015756887.1">
    <property type="nucleotide sequence ID" value="NC_013216.1"/>
</dbReference>
<evidence type="ECO:0000256" key="1">
    <source>
        <dbReference type="ARBA" id="ARBA00022573"/>
    </source>
</evidence>
<evidence type="ECO:0000256" key="2">
    <source>
        <dbReference type="ARBA" id="ARBA00022603"/>
    </source>
</evidence>
<dbReference type="GO" id="GO:0043780">
    <property type="term" value="F:cobalt-precorrin-5B C1-methyltransferase activity"/>
    <property type="evidence" value="ECO:0007669"/>
    <property type="project" value="RHEA"/>
</dbReference>
<dbReference type="PIRSF" id="PIRSF026782">
    <property type="entry name" value="CbiD"/>
    <property type="match status" value="1"/>
</dbReference>
<dbReference type="Pfam" id="PF01888">
    <property type="entry name" value="CbiD"/>
    <property type="match status" value="1"/>
</dbReference>
<dbReference type="EC" id="2.1.1.195" evidence="5"/>
<dbReference type="KEGG" id="dae:Dtox_1290"/>
<sequence>MNEFRKKQLRFGITTGASAAAAARAAALLLLRGQTVVETTVYNPAGEAIKVPVASQVIIDECTASATVIKDGGDDPDVTHGLSVVVQVEKCPSSIIINGGAGVGRVTKPGLQIPVGEPAINQVPRQMIIAAVSDLLPEQQGLKITVSVPGGEGVAARTLNPRLGITGGISILGTTGIVRPMSEEAFKDSLVPQIEMALAAGYKDIVLSPGRMGIKNAVEKYGLPEAAVVEMSNFVGYMLDACVEKGIEQVLLWGHHGKIVKVAAGIFHTHNRIADGRLETLAAYAGLAGASSQTMAAILDCITAEAALQVLKDNNIVEEVFARLAHRASQRAQYYTQGRLRAGTVLLDMEGQILGLDEQARIVVRKLGCNLCL</sequence>
<comment type="catalytic activity">
    <reaction evidence="5">
        <text>Co-precorrin-5B + S-adenosyl-L-methionine = Co-precorrin-6A + S-adenosyl-L-homocysteine</text>
        <dbReference type="Rhea" id="RHEA:26285"/>
        <dbReference type="ChEBI" id="CHEBI:57856"/>
        <dbReference type="ChEBI" id="CHEBI:59789"/>
        <dbReference type="ChEBI" id="CHEBI:60063"/>
        <dbReference type="ChEBI" id="CHEBI:60064"/>
        <dbReference type="EC" id="2.1.1.195"/>
    </reaction>
</comment>
<organism evidence="6 7">
    <name type="scientific">Desulfofarcimen acetoxidans (strain ATCC 49208 / DSM 771 / KCTC 5769 / VKM B-1644 / 5575)</name>
    <name type="common">Desulfotomaculum acetoxidans</name>
    <dbReference type="NCBI Taxonomy" id="485916"/>
    <lineage>
        <taxon>Bacteria</taxon>
        <taxon>Bacillati</taxon>
        <taxon>Bacillota</taxon>
        <taxon>Clostridia</taxon>
        <taxon>Eubacteriales</taxon>
        <taxon>Peptococcaceae</taxon>
        <taxon>Desulfofarcimen</taxon>
    </lineage>
</organism>
<comment type="similarity">
    <text evidence="5">Belongs to the CbiD family.</text>
</comment>
<evidence type="ECO:0000256" key="5">
    <source>
        <dbReference type="HAMAP-Rule" id="MF_00787"/>
    </source>
</evidence>
<evidence type="ECO:0000313" key="6">
    <source>
        <dbReference type="EMBL" id="ACV62172.1"/>
    </source>
</evidence>
<evidence type="ECO:0000313" key="7">
    <source>
        <dbReference type="Proteomes" id="UP000002217"/>
    </source>
</evidence>
<dbReference type="GO" id="GO:0032259">
    <property type="term" value="P:methylation"/>
    <property type="evidence" value="ECO:0007669"/>
    <property type="project" value="UniProtKB-KW"/>
</dbReference>
<dbReference type="Gene3D" id="3.30.2110.10">
    <property type="entry name" value="CbiD-like"/>
    <property type="match status" value="1"/>
</dbReference>
<dbReference type="HAMAP" id="MF_00787">
    <property type="entry name" value="CbiD"/>
    <property type="match status" value="1"/>
</dbReference>
<dbReference type="PANTHER" id="PTHR35863">
    <property type="entry name" value="COBALT-PRECORRIN-5B C(1)-METHYLTRANSFERASE"/>
    <property type="match status" value="1"/>
</dbReference>
<dbReference type="PANTHER" id="PTHR35863:SF1">
    <property type="entry name" value="COBALT-PRECORRIN-5B C(1)-METHYLTRANSFERASE"/>
    <property type="match status" value="1"/>
</dbReference>
<dbReference type="eggNOG" id="COG1903">
    <property type="taxonomic scope" value="Bacteria"/>
</dbReference>
<keyword evidence="1 5" id="KW-0169">Cobalamin biosynthesis</keyword>
<dbReference type="NCBIfam" id="TIGR00312">
    <property type="entry name" value="cbiD"/>
    <property type="match status" value="1"/>
</dbReference>
<dbReference type="OrthoDB" id="6439987at2"/>
<dbReference type="EMBL" id="CP001720">
    <property type="protein sequence ID" value="ACV62172.1"/>
    <property type="molecule type" value="Genomic_DNA"/>
</dbReference>
<dbReference type="SUPFAM" id="SSF111342">
    <property type="entry name" value="CbiD-like"/>
    <property type="match status" value="1"/>
</dbReference>
<accession>C8W683</accession>
<reference evidence="6 7" key="1">
    <citation type="journal article" date="2009" name="Stand. Genomic Sci.">
        <title>Complete genome sequence of Desulfotomaculum acetoxidans type strain (5575).</title>
        <authorList>
            <person name="Spring S."/>
            <person name="Lapidus A."/>
            <person name="Schroder M."/>
            <person name="Gleim D."/>
            <person name="Sims D."/>
            <person name="Meincke L."/>
            <person name="Glavina Del Rio T."/>
            <person name="Tice H."/>
            <person name="Copeland A."/>
            <person name="Cheng J.F."/>
            <person name="Lucas S."/>
            <person name="Chen F."/>
            <person name="Nolan M."/>
            <person name="Bruce D."/>
            <person name="Goodwin L."/>
            <person name="Pitluck S."/>
            <person name="Ivanova N."/>
            <person name="Mavromatis K."/>
            <person name="Mikhailova N."/>
            <person name="Pati A."/>
            <person name="Chen A."/>
            <person name="Palaniappan K."/>
            <person name="Land M."/>
            <person name="Hauser L."/>
            <person name="Chang Y.J."/>
            <person name="Jeffries C.D."/>
            <person name="Chain P."/>
            <person name="Saunders E."/>
            <person name="Brettin T."/>
            <person name="Detter J.C."/>
            <person name="Goker M."/>
            <person name="Bristow J."/>
            <person name="Eisen J.A."/>
            <person name="Markowitz V."/>
            <person name="Hugenholtz P."/>
            <person name="Kyrpides N.C."/>
            <person name="Klenk H.P."/>
            <person name="Han C."/>
        </authorList>
    </citation>
    <scope>NUCLEOTIDE SEQUENCE [LARGE SCALE GENOMIC DNA]</scope>
    <source>
        <strain evidence="7">ATCC 49208 / DSM 771 / VKM B-1644</strain>
    </source>
</reference>
<keyword evidence="4 5" id="KW-0949">S-adenosyl-L-methionine</keyword>
<dbReference type="Proteomes" id="UP000002217">
    <property type="component" value="Chromosome"/>
</dbReference>
<dbReference type="AlphaFoldDB" id="C8W683"/>
<evidence type="ECO:0000256" key="4">
    <source>
        <dbReference type="ARBA" id="ARBA00022691"/>
    </source>
</evidence>
<dbReference type="UniPathway" id="UPA00148">
    <property type="reaction ID" value="UER00227"/>
</dbReference>
<dbReference type="STRING" id="485916.Dtox_1290"/>